<dbReference type="EMBL" id="LLXI01001712">
    <property type="protein sequence ID" value="PKY54879.1"/>
    <property type="molecule type" value="Genomic_DNA"/>
</dbReference>
<reference evidence="1 2" key="1">
    <citation type="submission" date="2015-10" db="EMBL/GenBank/DDBJ databases">
        <title>Genome analyses suggest a sexual origin of heterokaryosis in a supposedly ancient asexual fungus.</title>
        <authorList>
            <person name="Ropars J."/>
            <person name="Sedzielewska K."/>
            <person name="Noel J."/>
            <person name="Charron P."/>
            <person name="Farinelli L."/>
            <person name="Marton T."/>
            <person name="Kruger M."/>
            <person name="Pelin A."/>
            <person name="Brachmann A."/>
            <person name="Corradi N."/>
        </authorList>
    </citation>
    <scope>NUCLEOTIDE SEQUENCE [LARGE SCALE GENOMIC DNA]</scope>
    <source>
        <strain evidence="1 2">A4</strain>
    </source>
</reference>
<organism evidence="1 2">
    <name type="scientific">Rhizophagus irregularis</name>
    <dbReference type="NCBI Taxonomy" id="588596"/>
    <lineage>
        <taxon>Eukaryota</taxon>
        <taxon>Fungi</taxon>
        <taxon>Fungi incertae sedis</taxon>
        <taxon>Mucoromycota</taxon>
        <taxon>Glomeromycotina</taxon>
        <taxon>Glomeromycetes</taxon>
        <taxon>Glomerales</taxon>
        <taxon>Glomeraceae</taxon>
        <taxon>Rhizophagus</taxon>
    </lineage>
</organism>
<accession>A0A2I1H7M5</accession>
<dbReference type="VEuPathDB" id="FungiDB:RhiirA1_447281"/>
<protein>
    <submittedName>
        <fullName evidence="1">Uncharacterized protein</fullName>
    </submittedName>
</protein>
<dbReference type="AlphaFoldDB" id="A0A2I1H7M5"/>
<sequence>MRRSSMWQPCKLMTGGVVGPQWPSTSQNPKSAQTNQVLQRPIEEIIVADSAPPPNAAAQKKAVKTINTTNTKLAELQRIYNSTNNLEIQNNLLERMVTLKQVLHDEDNKIKKLKHQVEYQQKSRAKKARLLQEHQEVILYDSSGRPPFLTQYPNLIEHIHECIEFKAADKKRRKEIIKVRTIR</sequence>
<dbReference type="Proteomes" id="UP000234323">
    <property type="component" value="Unassembled WGS sequence"/>
</dbReference>
<evidence type="ECO:0000313" key="2">
    <source>
        <dbReference type="Proteomes" id="UP000234323"/>
    </source>
</evidence>
<dbReference type="VEuPathDB" id="FungiDB:FUN_019992"/>
<proteinExistence type="predicted"/>
<gene>
    <name evidence="1" type="ORF">RhiirA4_502696</name>
</gene>
<keyword evidence="2" id="KW-1185">Reference proteome</keyword>
<comment type="caution">
    <text evidence="1">The sequence shown here is derived from an EMBL/GenBank/DDBJ whole genome shotgun (WGS) entry which is preliminary data.</text>
</comment>
<evidence type="ECO:0000313" key="1">
    <source>
        <dbReference type="EMBL" id="PKY54879.1"/>
    </source>
</evidence>
<name>A0A2I1H7M5_9GLOM</name>